<proteinExistence type="predicted"/>
<name>A0AAE1JGG9_9FABA</name>
<evidence type="ECO:0000313" key="1">
    <source>
        <dbReference type="EMBL" id="KAK4267943.1"/>
    </source>
</evidence>
<dbReference type="Proteomes" id="UP001293593">
    <property type="component" value="Unassembled WGS sequence"/>
</dbReference>
<gene>
    <name evidence="1" type="ORF">QN277_024661</name>
</gene>
<reference evidence="1" key="1">
    <citation type="submission" date="2023-10" db="EMBL/GenBank/DDBJ databases">
        <title>Chromosome-level genome of the transformable northern wattle, Acacia crassicarpa.</title>
        <authorList>
            <person name="Massaro I."/>
            <person name="Sinha N.R."/>
            <person name="Poethig S."/>
            <person name="Leichty A.R."/>
        </authorList>
    </citation>
    <scope>NUCLEOTIDE SEQUENCE</scope>
    <source>
        <strain evidence="1">Acra3RX</strain>
        <tissue evidence="1">Leaf</tissue>
    </source>
</reference>
<sequence length="29" mass="3438">MLGVFPLLPPWFYFSVKRVQLEMDLLLAN</sequence>
<protein>
    <submittedName>
        <fullName evidence="1">Uncharacterized protein</fullName>
    </submittedName>
</protein>
<dbReference type="EMBL" id="JAWXYG010000007">
    <property type="protein sequence ID" value="KAK4267943.1"/>
    <property type="molecule type" value="Genomic_DNA"/>
</dbReference>
<dbReference type="AlphaFoldDB" id="A0AAE1JGG9"/>
<comment type="caution">
    <text evidence="1">The sequence shown here is derived from an EMBL/GenBank/DDBJ whole genome shotgun (WGS) entry which is preliminary data.</text>
</comment>
<organism evidence="1 2">
    <name type="scientific">Acacia crassicarpa</name>
    <name type="common">northern wattle</name>
    <dbReference type="NCBI Taxonomy" id="499986"/>
    <lineage>
        <taxon>Eukaryota</taxon>
        <taxon>Viridiplantae</taxon>
        <taxon>Streptophyta</taxon>
        <taxon>Embryophyta</taxon>
        <taxon>Tracheophyta</taxon>
        <taxon>Spermatophyta</taxon>
        <taxon>Magnoliopsida</taxon>
        <taxon>eudicotyledons</taxon>
        <taxon>Gunneridae</taxon>
        <taxon>Pentapetalae</taxon>
        <taxon>rosids</taxon>
        <taxon>fabids</taxon>
        <taxon>Fabales</taxon>
        <taxon>Fabaceae</taxon>
        <taxon>Caesalpinioideae</taxon>
        <taxon>mimosoid clade</taxon>
        <taxon>Acacieae</taxon>
        <taxon>Acacia</taxon>
    </lineage>
</organism>
<accession>A0AAE1JGG9</accession>
<evidence type="ECO:0000313" key="2">
    <source>
        <dbReference type="Proteomes" id="UP001293593"/>
    </source>
</evidence>
<keyword evidence="2" id="KW-1185">Reference proteome</keyword>